<name>A0A7Z0TWG7_9GAMM</name>
<accession>A0A7Z0TWG7</accession>
<dbReference type="Proteomes" id="UP000589896">
    <property type="component" value="Unassembled WGS sequence"/>
</dbReference>
<evidence type="ECO:0000313" key="2">
    <source>
        <dbReference type="EMBL" id="NYZ63349.1"/>
    </source>
</evidence>
<dbReference type="EMBL" id="JACCJZ010000017">
    <property type="protein sequence ID" value="NYZ63349.1"/>
    <property type="molecule type" value="Genomic_DNA"/>
</dbReference>
<gene>
    <name evidence="2" type="ORF">H0E82_11315</name>
</gene>
<sequence>MTTRVQRRAGVGEGTQLEVGWTWRFAQQGLDPVDRGHHVVAPSDQRLGTGQAAQQLDGIVGRELRRFQDAACEFDGIGRAAVAQHEALVDPFGNVRHRRVGIRRVGGKRRTCEPGRQENGQSGAFAAFDHGPAHLGPSPLRAAESSGATVRQRRRPADGGRTAC</sequence>
<feature type="region of interest" description="Disordered" evidence="1">
    <location>
        <begin position="109"/>
        <end position="164"/>
    </location>
</feature>
<keyword evidence="3" id="KW-1185">Reference proteome</keyword>
<dbReference type="AlphaFoldDB" id="A0A7Z0TWG7"/>
<comment type="caution">
    <text evidence="2">The sequence shown here is derived from an EMBL/GenBank/DDBJ whole genome shotgun (WGS) entry which is preliminary data.</text>
</comment>
<dbReference type="RefSeq" id="WP_180545543.1">
    <property type="nucleotide sequence ID" value="NZ_JACCJZ010000017.1"/>
</dbReference>
<evidence type="ECO:0000256" key="1">
    <source>
        <dbReference type="SAM" id="MobiDB-lite"/>
    </source>
</evidence>
<evidence type="ECO:0000313" key="3">
    <source>
        <dbReference type="Proteomes" id="UP000589896"/>
    </source>
</evidence>
<proteinExistence type="predicted"/>
<protein>
    <submittedName>
        <fullName evidence="2">Uncharacterized protein</fullName>
    </submittedName>
</protein>
<organism evidence="2 3">
    <name type="scientific">Luteimonas deserti</name>
    <dbReference type="NCBI Taxonomy" id="2752306"/>
    <lineage>
        <taxon>Bacteria</taxon>
        <taxon>Pseudomonadati</taxon>
        <taxon>Pseudomonadota</taxon>
        <taxon>Gammaproteobacteria</taxon>
        <taxon>Lysobacterales</taxon>
        <taxon>Lysobacteraceae</taxon>
        <taxon>Luteimonas</taxon>
    </lineage>
</organism>
<reference evidence="2 3" key="1">
    <citation type="submission" date="2020-07" db="EMBL/GenBank/DDBJ databases">
        <title>isolation of Luteimonas sp. SJ-16.</title>
        <authorList>
            <person name="Huang X.-X."/>
            <person name="Xu L."/>
            <person name="Sun J.-Q."/>
        </authorList>
    </citation>
    <scope>NUCLEOTIDE SEQUENCE [LARGE SCALE GENOMIC DNA]</scope>
    <source>
        <strain evidence="2 3">SJ-16</strain>
    </source>
</reference>